<name>A0A965ZE87_9SPHI</name>
<protein>
    <recommendedName>
        <fullName evidence="3">TerB family tellurite resistance protein</fullName>
    </recommendedName>
</protein>
<proteinExistence type="predicted"/>
<keyword evidence="2" id="KW-1185">Reference proteome</keyword>
<evidence type="ECO:0000313" key="2">
    <source>
        <dbReference type="Proteomes" id="UP000638732"/>
    </source>
</evidence>
<organism evidence="1 2">
    <name type="scientific">Mucilaginibacter agri</name>
    <dbReference type="NCBI Taxonomy" id="2695265"/>
    <lineage>
        <taxon>Bacteria</taxon>
        <taxon>Pseudomonadati</taxon>
        <taxon>Bacteroidota</taxon>
        <taxon>Sphingobacteriia</taxon>
        <taxon>Sphingobacteriales</taxon>
        <taxon>Sphingobacteriaceae</taxon>
        <taxon>Mucilaginibacter</taxon>
    </lineage>
</organism>
<dbReference type="AlphaFoldDB" id="A0A965ZE87"/>
<dbReference type="EMBL" id="WWEO01000034">
    <property type="protein sequence ID" value="NCD68076.1"/>
    <property type="molecule type" value="Genomic_DNA"/>
</dbReference>
<comment type="caution">
    <text evidence="1">The sequence shown here is derived from an EMBL/GenBank/DDBJ whole genome shotgun (WGS) entry which is preliminary data.</text>
</comment>
<sequence>MLKQRSNFMACNNNIVYRGWIRVIILTGCLLTTAQIKGQTFAEWFKQKSTQKKYLLQQIEALQVYSGYLRKGYAIAKGGLGTISGSLLAENGLHGSYYTELKRVNPVVANNSDVKEIIQWQADIIKISNNWSRINGLNSGEIQYLGSVRRTLLTDCEQLINTLQNVVSDGKMEMSDADRLKLIQRLHSEMQSNYRFAGGFSAQAKSYAAQRLQQQTDNQFLGKTYGIK</sequence>
<dbReference type="RefSeq" id="WP_166584103.1">
    <property type="nucleotide sequence ID" value="NZ_WWEO01000034.1"/>
</dbReference>
<accession>A0A965ZE87</accession>
<reference evidence="1" key="1">
    <citation type="submission" date="2020-01" db="EMBL/GenBank/DDBJ databases">
        <authorList>
            <person name="Seo Y.L."/>
        </authorList>
    </citation>
    <scope>NUCLEOTIDE SEQUENCE</scope>
    <source>
        <strain evidence="1">R11</strain>
    </source>
</reference>
<gene>
    <name evidence="1" type="ORF">GSY63_01760</name>
</gene>
<evidence type="ECO:0000313" key="1">
    <source>
        <dbReference type="EMBL" id="NCD68076.1"/>
    </source>
</evidence>
<evidence type="ECO:0008006" key="3">
    <source>
        <dbReference type="Google" id="ProtNLM"/>
    </source>
</evidence>
<dbReference type="Proteomes" id="UP000638732">
    <property type="component" value="Unassembled WGS sequence"/>
</dbReference>
<reference evidence="1" key="2">
    <citation type="submission" date="2020-10" db="EMBL/GenBank/DDBJ databases">
        <title>Mucilaginibacter sp. nov., isolated from soil.</title>
        <authorList>
            <person name="Jeon C.O."/>
        </authorList>
    </citation>
    <scope>NUCLEOTIDE SEQUENCE</scope>
    <source>
        <strain evidence="1">R11</strain>
    </source>
</reference>